<evidence type="ECO:0000313" key="8">
    <source>
        <dbReference type="EMBL" id="SHE66378.1"/>
    </source>
</evidence>
<proteinExistence type="inferred from homology"/>
<keyword evidence="5 6" id="KW-0482">Metalloprotease</keyword>
<evidence type="ECO:0000313" key="9">
    <source>
        <dbReference type="Proteomes" id="UP000184035"/>
    </source>
</evidence>
<comment type="cofactor">
    <cofactor evidence="6">
        <name>Zn(2+)</name>
        <dbReference type="ChEBI" id="CHEBI:29105"/>
    </cofactor>
    <text evidence="6">Binds 1 zinc ion.</text>
</comment>
<dbReference type="GO" id="GO:0006518">
    <property type="term" value="P:peptide metabolic process"/>
    <property type="evidence" value="ECO:0007669"/>
    <property type="project" value="TreeGrafter"/>
</dbReference>
<dbReference type="EMBL" id="FQVM01000007">
    <property type="protein sequence ID" value="SHE66378.1"/>
    <property type="molecule type" value="Genomic_DNA"/>
</dbReference>
<dbReference type="OrthoDB" id="9762795at2"/>
<dbReference type="PANTHER" id="PTHR11804:SF48">
    <property type="entry name" value="PUTATIVE-RELATED"/>
    <property type="match status" value="1"/>
</dbReference>
<dbReference type="InterPro" id="IPR001567">
    <property type="entry name" value="Pept_M3A_M3B_dom"/>
</dbReference>
<sequence>MEFDDLRKHINDDEPKEEIIKAYEKLLKENIKNVEELKEWISSFDKLSNIIEERLRRNYAKFNGYNNDLKIKKTYEYDQQYIMPIINEYKDKINNFIYNSSLKDELDSYYDLMLKIKRNDIEIFRKENIPLSVEENKLANKYYDVTGSMTVIWDGEEKTLPQMSKYLRNENRDVREKAFKLIEERILQDKEKLDDIFDKLVHIRNEIAKNAGFSNYRDYMFKYLRRFDYNPEDCNEFHEAVRKYVVPLKEKIEKRKAKELGVNSFRPWDEQGVFKGETPLKPCNSTRELINGVTNIFYKLNPFFGDVLNRMDKEKTLDLDSRKFKSPGGFCDYFPESNIPFIFMNSDNSQGDMVTLCHEGGHSVHAMLASHIKVPEYKDTPSEIAELASMSMELLTMEHWKEFYNEEDFKRAKREQLEGIIKFLPWAMVVDKFQHWIYLNPDVTEEERNEEFTKIAKAFVYTYMDWSGLSEELKHRWKKQLHIYEVPFYYIEYAIAQLGALQVYKNYKENKENAIKMYKNGLSEGAEKPLRELYKDTGIKFDFSEDMIKELMDFLWNELEEVYK</sequence>
<protein>
    <submittedName>
        <fullName evidence="8">Oligoendopeptidase F</fullName>
    </submittedName>
</protein>
<evidence type="ECO:0000256" key="4">
    <source>
        <dbReference type="ARBA" id="ARBA00022833"/>
    </source>
</evidence>
<keyword evidence="1 6" id="KW-0645">Protease</keyword>
<dbReference type="RefSeq" id="WP_072894375.1">
    <property type="nucleotide sequence ID" value="NZ_FQVM01000007.1"/>
</dbReference>
<dbReference type="Pfam" id="PF01432">
    <property type="entry name" value="Peptidase_M3"/>
    <property type="match status" value="1"/>
</dbReference>
<keyword evidence="3 6" id="KW-0378">Hydrolase</keyword>
<dbReference type="InterPro" id="IPR011976">
    <property type="entry name" value="Pept_M3B_oligopep-rel"/>
</dbReference>
<dbReference type="NCBIfam" id="TIGR02289">
    <property type="entry name" value="M3_not_pepF"/>
    <property type="match status" value="1"/>
</dbReference>
<keyword evidence="9" id="KW-1185">Reference proteome</keyword>
<dbReference type="PANTHER" id="PTHR11804">
    <property type="entry name" value="PROTEASE M3 THIMET OLIGOPEPTIDASE-RELATED"/>
    <property type="match status" value="1"/>
</dbReference>
<name>A0A1M4VBZ8_9CLOT</name>
<reference evidence="8 9" key="1">
    <citation type="submission" date="2016-11" db="EMBL/GenBank/DDBJ databases">
        <authorList>
            <person name="Jaros S."/>
            <person name="Januszkiewicz K."/>
            <person name="Wedrychowicz H."/>
        </authorList>
    </citation>
    <scope>NUCLEOTIDE SEQUENCE [LARGE SCALE GENOMIC DNA]</scope>
    <source>
        <strain evidence="8 9">DSM 2631</strain>
    </source>
</reference>
<dbReference type="GO" id="GO:0004222">
    <property type="term" value="F:metalloendopeptidase activity"/>
    <property type="evidence" value="ECO:0007669"/>
    <property type="project" value="InterPro"/>
</dbReference>
<dbReference type="GO" id="GO:0046872">
    <property type="term" value="F:metal ion binding"/>
    <property type="evidence" value="ECO:0007669"/>
    <property type="project" value="UniProtKB-UniRule"/>
</dbReference>
<comment type="similarity">
    <text evidence="6">Belongs to the peptidase M3 family.</text>
</comment>
<evidence type="ECO:0000256" key="2">
    <source>
        <dbReference type="ARBA" id="ARBA00022723"/>
    </source>
</evidence>
<dbReference type="GO" id="GO:0006508">
    <property type="term" value="P:proteolysis"/>
    <property type="evidence" value="ECO:0007669"/>
    <property type="project" value="UniProtKB-KW"/>
</dbReference>
<evidence type="ECO:0000256" key="1">
    <source>
        <dbReference type="ARBA" id="ARBA00022670"/>
    </source>
</evidence>
<evidence type="ECO:0000256" key="6">
    <source>
        <dbReference type="RuleBase" id="RU003435"/>
    </source>
</evidence>
<dbReference type="CDD" id="cd09606">
    <property type="entry name" value="M3B_PepF"/>
    <property type="match status" value="1"/>
</dbReference>
<gene>
    <name evidence="8" type="ORF">SAMN05443638_10753</name>
</gene>
<keyword evidence="4 6" id="KW-0862">Zinc</keyword>
<evidence type="ECO:0000256" key="3">
    <source>
        <dbReference type="ARBA" id="ARBA00022801"/>
    </source>
</evidence>
<organism evidence="8 9">
    <name type="scientific">Clostridium fallax</name>
    <dbReference type="NCBI Taxonomy" id="1533"/>
    <lineage>
        <taxon>Bacteria</taxon>
        <taxon>Bacillati</taxon>
        <taxon>Bacillota</taxon>
        <taxon>Clostridia</taxon>
        <taxon>Eubacteriales</taxon>
        <taxon>Clostridiaceae</taxon>
        <taxon>Clostridium</taxon>
    </lineage>
</organism>
<dbReference type="STRING" id="1533.SAMN05443638_10753"/>
<evidence type="ECO:0000259" key="7">
    <source>
        <dbReference type="Pfam" id="PF01432"/>
    </source>
</evidence>
<dbReference type="AlphaFoldDB" id="A0A1M4VBZ8"/>
<dbReference type="InterPro" id="IPR045090">
    <property type="entry name" value="Pept_M3A_M3B"/>
</dbReference>
<dbReference type="Gene3D" id="1.10.1370.30">
    <property type="match status" value="1"/>
</dbReference>
<dbReference type="Proteomes" id="UP000184035">
    <property type="component" value="Unassembled WGS sequence"/>
</dbReference>
<feature type="domain" description="Peptidase M3A/M3B catalytic" evidence="7">
    <location>
        <begin position="166"/>
        <end position="551"/>
    </location>
</feature>
<accession>A0A1M4VBZ8</accession>
<keyword evidence="2 6" id="KW-0479">Metal-binding</keyword>
<evidence type="ECO:0000256" key="5">
    <source>
        <dbReference type="ARBA" id="ARBA00023049"/>
    </source>
</evidence>
<dbReference type="SUPFAM" id="SSF55486">
    <property type="entry name" value="Metalloproteases ('zincins'), catalytic domain"/>
    <property type="match status" value="1"/>
</dbReference>